<feature type="domain" description="TadE-like" evidence="2">
    <location>
        <begin position="29"/>
        <end position="71"/>
    </location>
</feature>
<keyword evidence="1" id="KW-0472">Membrane</keyword>
<protein>
    <submittedName>
        <fullName evidence="3">Pilus assembly protein</fullName>
    </submittedName>
</protein>
<dbReference type="RefSeq" id="WP_219201663.1">
    <property type="nucleotide sequence ID" value="NZ_JAHWQX010000002.1"/>
</dbReference>
<accession>A0ABS6WP97</accession>
<proteinExistence type="predicted"/>
<name>A0ABS6WP97_9HYPH</name>
<keyword evidence="4" id="KW-1185">Reference proteome</keyword>
<sequence length="208" mass="22825">MTSSRDGATAFADTVKRPLWRRFRRDQDGTAVIEFGILAIPFFLLIFATIESFIAFAGEQLLDNAVATMARELRTGRITTGTGTSTDMSETEFKAAFCDEIKLMMTCDDETDAALANLVLDVREFSDFASIPTGVPRSGDETSELDTSSFGYSPGGAGSINVVRAYYRWEVMTDLVRPYITNVATGSTSTPDYFLMVATAAFQNEDYP</sequence>
<dbReference type="Pfam" id="PF07811">
    <property type="entry name" value="TadE"/>
    <property type="match status" value="1"/>
</dbReference>
<comment type="caution">
    <text evidence="3">The sequence shown here is derived from an EMBL/GenBank/DDBJ whole genome shotgun (WGS) entry which is preliminary data.</text>
</comment>
<keyword evidence="1" id="KW-0812">Transmembrane</keyword>
<keyword evidence="1" id="KW-1133">Transmembrane helix</keyword>
<evidence type="ECO:0000256" key="1">
    <source>
        <dbReference type="SAM" id="Phobius"/>
    </source>
</evidence>
<evidence type="ECO:0000313" key="4">
    <source>
        <dbReference type="Proteomes" id="UP001430804"/>
    </source>
</evidence>
<feature type="transmembrane region" description="Helical" evidence="1">
    <location>
        <begin position="31"/>
        <end position="50"/>
    </location>
</feature>
<evidence type="ECO:0000259" key="2">
    <source>
        <dbReference type="Pfam" id="PF07811"/>
    </source>
</evidence>
<dbReference type="EMBL" id="JAHWQX010000002">
    <property type="protein sequence ID" value="MBW3097789.1"/>
    <property type="molecule type" value="Genomic_DNA"/>
</dbReference>
<organism evidence="3 4">
    <name type="scientific">Pseudohoeflea coraliihabitans</name>
    <dbReference type="NCBI Taxonomy" id="2860393"/>
    <lineage>
        <taxon>Bacteria</taxon>
        <taxon>Pseudomonadati</taxon>
        <taxon>Pseudomonadota</taxon>
        <taxon>Alphaproteobacteria</taxon>
        <taxon>Hyphomicrobiales</taxon>
        <taxon>Rhizobiaceae</taxon>
        <taxon>Pseudohoeflea</taxon>
    </lineage>
</organism>
<evidence type="ECO:0000313" key="3">
    <source>
        <dbReference type="EMBL" id="MBW3097789.1"/>
    </source>
</evidence>
<gene>
    <name evidence="3" type="ORF">KY465_10910</name>
</gene>
<dbReference type="InterPro" id="IPR012495">
    <property type="entry name" value="TadE-like_dom"/>
</dbReference>
<reference evidence="3" key="1">
    <citation type="submission" date="2021-07" db="EMBL/GenBank/DDBJ databases">
        <title>Pseudohoeflea marina sp. nov. a polyhydroxyalcanoate-producing bacterium.</title>
        <authorList>
            <person name="Zheng W."/>
            <person name="Yu S."/>
            <person name="Huang Y."/>
        </authorList>
    </citation>
    <scope>NUCLEOTIDE SEQUENCE</scope>
    <source>
        <strain evidence="3">DP4N28-3</strain>
    </source>
</reference>
<dbReference type="Proteomes" id="UP001430804">
    <property type="component" value="Unassembled WGS sequence"/>
</dbReference>